<reference evidence="2 3" key="1">
    <citation type="submission" date="2020-04" db="EMBL/GenBank/DDBJ databases">
        <title>Gordonia sp. nov. TBRC 11910.</title>
        <authorList>
            <person name="Suriyachadkun C."/>
        </authorList>
    </citation>
    <scope>NUCLEOTIDE SEQUENCE [LARGE SCALE GENOMIC DNA]</scope>
    <source>
        <strain evidence="2 3">TBRC 11910</strain>
    </source>
</reference>
<dbReference type="Gene3D" id="3.40.50.1820">
    <property type="entry name" value="alpha/beta hydrolase"/>
    <property type="match status" value="1"/>
</dbReference>
<dbReference type="InterPro" id="IPR029058">
    <property type="entry name" value="AB_hydrolase_fold"/>
</dbReference>
<dbReference type="PRINTS" id="PR00111">
    <property type="entry name" value="ABHYDROLASE"/>
</dbReference>
<protein>
    <submittedName>
        <fullName evidence="2">Alpha/beta fold hydrolase</fullName>
    </submittedName>
</protein>
<accession>A0A848KW00</accession>
<dbReference type="PANTHER" id="PTHR43689:SF8">
    <property type="entry name" value="ALPHA_BETA-HYDROLASES SUPERFAMILY PROTEIN"/>
    <property type="match status" value="1"/>
</dbReference>
<name>A0A848KW00_9ACTN</name>
<proteinExistence type="predicted"/>
<feature type="domain" description="AB hydrolase-1" evidence="1">
    <location>
        <begin position="22"/>
        <end position="260"/>
    </location>
</feature>
<dbReference type="EMBL" id="JABBNB010000016">
    <property type="protein sequence ID" value="NMO02760.1"/>
    <property type="molecule type" value="Genomic_DNA"/>
</dbReference>
<evidence type="ECO:0000313" key="2">
    <source>
        <dbReference type="EMBL" id="NMO02760.1"/>
    </source>
</evidence>
<organism evidence="2 3">
    <name type="scientific">Gordonia asplenii</name>
    <dbReference type="NCBI Taxonomy" id="2725283"/>
    <lineage>
        <taxon>Bacteria</taxon>
        <taxon>Bacillati</taxon>
        <taxon>Actinomycetota</taxon>
        <taxon>Actinomycetes</taxon>
        <taxon>Mycobacteriales</taxon>
        <taxon>Gordoniaceae</taxon>
        <taxon>Gordonia</taxon>
    </lineage>
</organism>
<evidence type="ECO:0000259" key="1">
    <source>
        <dbReference type="Pfam" id="PF00561"/>
    </source>
</evidence>
<comment type="caution">
    <text evidence="2">The sequence shown here is derived from an EMBL/GenBank/DDBJ whole genome shotgun (WGS) entry which is preliminary data.</text>
</comment>
<dbReference type="PANTHER" id="PTHR43689">
    <property type="entry name" value="HYDROLASE"/>
    <property type="match status" value="1"/>
</dbReference>
<dbReference type="Proteomes" id="UP000550729">
    <property type="component" value="Unassembled WGS sequence"/>
</dbReference>
<dbReference type="SUPFAM" id="SSF53474">
    <property type="entry name" value="alpha/beta-Hydrolases"/>
    <property type="match status" value="1"/>
</dbReference>
<dbReference type="InterPro" id="IPR000073">
    <property type="entry name" value="AB_hydrolase_1"/>
</dbReference>
<gene>
    <name evidence="2" type="ORF">HH308_16220</name>
</gene>
<dbReference type="GO" id="GO:0016787">
    <property type="term" value="F:hydrolase activity"/>
    <property type="evidence" value="ECO:0007669"/>
    <property type="project" value="UniProtKB-KW"/>
</dbReference>
<keyword evidence="3" id="KW-1185">Reference proteome</keyword>
<sequence length="279" mass="30357">MHIDVRGRRTRIRLAGDPRSQPLVLLHGIGRTLNDWDEQFPRLSSQFRLIAIDLPGSGFSERSAQPTTLPVLARAVLDVLDEIGESRPVHLAGNSLGGAVAMQVAVLAPPRAASLTLVDSAGFGTRVALALRLMTVPRLGEVMTRRVTRASARMMERTSLADPALVTRTRIDRAIAVSRQPDTGAVMLETARELATMRGIKAQWRAELLDAVDAVGLPTLVVWGEADRVLPNSHLRAARAALRDAQTRLFPKVGHMPQIEVPDAFAELITTFVESRPGL</sequence>
<evidence type="ECO:0000313" key="3">
    <source>
        <dbReference type="Proteomes" id="UP000550729"/>
    </source>
</evidence>
<dbReference type="Pfam" id="PF00561">
    <property type="entry name" value="Abhydrolase_1"/>
    <property type="match status" value="1"/>
</dbReference>
<keyword evidence="2" id="KW-0378">Hydrolase</keyword>
<dbReference type="AlphaFoldDB" id="A0A848KW00"/>